<reference evidence="1 2" key="1">
    <citation type="journal article" date="2015" name="Sci. Rep.">
        <title>Genome of the facultative scuticociliatosis pathogen Pseudocohnilembus persalinus provides insight into its virulence through horizontal gene transfer.</title>
        <authorList>
            <person name="Xiong J."/>
            <person name="Wang G."/>
            <person name="Cheng J."/>
            <person name="Tian M."/>
            <person name="Pan X."/>
            <person name="Warren A."/>
            <person name="Jiang C."/>
            <person name="Yuan D."/>
            <person name="Miao W."/>
        </authorList>
    </citation>
    <scope>NUCLEOTIDE SEQUENCE [LARGE SCALE GENOMIC DNA]</scope>
    <source>
        <strain evidence="1">36N120E</strain>
    </source>
</reference>
<comment type="caution">
    <text evidence="1">The sequence shown here is derived from an EMBL/GenBank/DDBJ whole genome shotgun (WGS) entry which is preliminary data.</text>
</comment>
<keyword evidence="2" id="KW-1185">Reference proteome</keyword>
<dbReference type="EMBL" id="LDAU01000232">
    <property type="protein sequence ID" value="KRW98703.1"/>
    <property type="molecule type" value="Genomic_DNA"/>
</dbReference>
<proteinExistence type="predicted"/>
<gene>
    <name evidence="1" type="ORF">PPERSA_00291</name>
</gene>
<sequence>MQWVRLICDLQNVEKKDIFESILINMMRVNQWNLREMFDQISGQKNAEYWYKSSFDVINNNVIIGIRSKDLIEMFKAFTDGGKRDNITIKQMAQINKKLLKIFF</sequence>
<dbReference type="Proteomes" id="UP000054937">
    <property type="component" value="Unassembled WGS sequence"/>
</dbReference>
<dbReference type="InParanoid" id="A0A0V0Q990"/>
<accession>A0A0V0Q990</accession>
<evidence type="ECO:0000313" key="2">
    <source>
        <dbReference type="Proteomes" id="UP000054937"/>
    </source>
</evidence>
<name>A0A0V0Q990_PSEPJ</name>
<protein>
    <submittedName>
        <fullName evidence="1">Uncharacterized protein</fullName>
    </submittedName>
</protein>
<organism evidence="1 2">
    <name type="scientific">Pseudocohnilembus persalinus</name>
    <name type="common">Ciliate</name>
    <dbReference type="NCBI Taxonomy" id="266149"/>
    <lineage>
        <taxon>Eukaryota</taxon>
        <taxon>Sar</taxon>
        <taxon>Alveolata</taxon>
        <taxon>Ciliophora</taxon>
        <taxon>Intramacronucleata</taxon>
        <taxon>Oligohymenophorea</taxon>
        <taxon>Scuticociliatia</taxon>
        <taxon>Philasterida</taxon>
        <taxon>Pseudocohnilembidae</taxon>
        <taxon>Pseudocohnilembus</taxon>
    </lineage>
</organism>
<evidence type="ECO:0000313" key="1">
    <source>
        <dbReference type="EMBL" id="KRW98703.1"/>
    </source>
</evidence>
<dbReference type="AlphaFoldDB" id="A0A0V0Q990"/>